<accession>A0A6L2LWG9</accession>
<keyword evidence="5 7" id="KW-0472">Membrane</keyword>
<dbReference type="PANTHER" id="PTHR45665">
    <property type="entry name" value="AQUAPORIN-8"/>
    <property type="match status" value="1"/>
</dbReference>
<dbReference type="PROSITE" id="PS00221">
    <property type="entry name" value="MIP"/>
    <property type="match status" value="1"/>
</dbReference>
<protein>
    <submittedName>
        <fullName evidence="8">Aquaporin TIP1-1-like</fullName>
    </submittedName>
</protein>
<feature type="transmembrane region" description="Helical" evidence="7">
    <location>
        <begin position="32"/>
        <end position="55"/>
    </location>
</feature>
<dbReference type="PRINTS" id="PR00783">
    <property type="entry name" value="MINTRINSICP"/>
</dbReference>
<keyword evidence="4 7" id="KW-1133">Transmembrane helix</keyword>
<evidence type="ECO:0000256" key="6">
    <source>
        <dbReference type="RuleBase" id="RU000477"/>
    </source>
</evidence>
<dbReference type="InterPro" id="IPR034294">
    <property type="entry name" value="Aquaporin_transptr"/>
</dbReference>
<dbReference type="Pfam" id="PF00230">
    <property type="entry name" value="MIP"/>
    <property type="match status" value="1"/>
</dbReference>
<dbReference type="InterPro" id="IPR022357">
    <property type="entry name" value="MIP_CS"/>
</dbReference>
<keyword evidence="3 6" id="KW-0812">Transmembrane</keyword>
<reference evidence="8" key="1">
    <citation type="journal article" date="2019" name="Sci. Rep.">
        <title>Draft genome of Tanacetum cinerariifolium, the natural source of mosquito coil.</title>
        <authorList>
            <person name="Yamashiro T."/>
            <person name="Shiraishi A."/>
            <person name="Satake H."/>
            <person name="Nakayama K."/>
        </authorList>
    </citation>
    <scope>NUCLEOTIDE SEQUENCE</scope>
</reference>
<dbReference type="SUPFAM" id="SSF81338">
    <property type="entry name" value="Aquaporin-like"/>
    <property type="match status" value="1"/>
</dbReference>
<proteinExistence type="inferred from homology"/>
<feature type="transmembrane region" description="Helical" evidence="7">
    <location>
        <begin position="67"/>
        <end position="87"/>
    </location>
</feature>
<evidence type="ECO:0000256" key="4">
    <source>
        <dbReference type="ARBA" id="ARBA00022989"/>
    </source>
</evidence>
<comment type="subcellular location">
    <subcellularLocation>
        <location evidence="1">Membrane</location>
        <topology evidence="1">Multi-pass membrane protein</topology>
    </subcellularLocation>
</comment>
<gene>
    <name evidence="8" type="ORF">Tci_036473</name>
</gene>
<dbReference type="Gene3D" id="1.20.1080.10">
    <property type="entry name" value="Glycerol uptake facilitator protein"/>
    <property type="match status" value="1"/>
</dbReference>
<evidence type="ECO:0000313" key="8">
    <source>
        <dbReference type="EMBL" id="GEU64495.1"/>
    </source>
</evidence>
<evidence type="ECO:0000256" key="2">
    <source>
        <dbReference type="ARBA" id="ARBA00022448"/>
    </source>
</evidence>
<dbReference type="InterPro" id="IPR023271">
    <property type="entry name" value="Aquaporin-like"/>
</dbReference>
<name>A0A6L2LWG9_TANCI</name>
<dbReference type="EMBL" id="BKCJ010005031">
    <property type="protein sequence ID" value="GEU64495.1"/>
    <property type="molecule type" value="Genomic_DNA"/>
</dbReference>
<comment type="similarity">
    <text evidence="6">Belongs to the MIP/aquaporin (TC 1.A.8) family.</text>
</comment>
<dbReference type="PANTHER" id="PTHR45665:SF44">
    <property type="entry name" value="MAJOR INTRINSIC PROTEIN"/>
    <property type="match status" value="1"/>
</dbReference>
<dbReference type="GO" id="GO:0015250">
    <property type="term" value="F:water channel activity"/>
    <property type="evidence" value="ECO:0007669"/>
    <property type="project" value="TreeGrafter"/>
</dbReference>
<comment type="caution">
    <text evidence="8">The sequence shown here is derived from an EMBL/GenBank/DDBJ whole genome shotgun (WGS) entry which is preliminary data.</text>
</comment>
<evidence type="ECO:0000256" key="7">
    <source>
        <dbReference type="SAM" id="Phobius"/>
    </source>
</evidence>
<evidence type="ECO:0000256" key="3">
    <source>
        <dbReference type="ARBA" id="ARBA00022692"/>
    </source>
</evidence>
<evidence type="ECO:0000256" key="5">
    <source>
        <dbReference type="ARBA" id="ARBA00023136"/>
    </source>
</evidence>
<organism evidence="8">
    <name type="scientific">Tanacetum cinerariifolium</name>
    <name type="common">Dalmatian daisy</name>
    <name type="synonym">Chrysanthemum cinerariifolium</name>
    <dbReference type="NCBI Taxonomy" id="118510"/>
    <lineage>
        <taxon>Eukaryota</taxon>
        <taxon>Viridiplantae</taxon>
        <taxon>Streptophyta</taxon>
        <taxon>Embryophyta</taxon>
        <taxon>Tracheophyta</taxon>
        <taxon>Spermatophyta</taxon>
        <taxon>Magnoliopsida</taxon>
        <taxon>eudicotyledons</taxon>
        <taxon>Gunneridae</taxon>
        <taxon>Pentapetalae</taxon>
        <taxon>asterids</taxon>
        <taxon>campanulids</taxon>
        <taxon>Asterales</taxon>
        <taxon>Asteraceae</taxon>
        <taxon>Asteroideae</taxon>
        <taxon>Anthemideae</taxon>
        <taxon>Anthemidinae</taxon>
        <taxon>Tanacetum</taxon>
    </lineage>
</organism>
<evidence type="ECO:0000256" key="1">
    <source>
        <dbReference type="ARBA" id="ARBA00004141"/>
    </source>
</evidence>
<dbReference type="GO" id="GO:0009705">
    <property type="term" value="C:plant-type vacuole membrane"/>
    <property type="evidence" value="ECO:0007669"/>
    <property type="project" value="TreeGrafter"/>
</dbReference>
<dbReference type="AlphaFoldDB" id="A0A6L2LWG9"/>
<dbReference type="InterPro" id="IPR000425">
    <property type="entry name" value="MIP"/>
</dbReference>
<keyword evidence="2 6" id="KW-0813">Transport</keyword>
<sequence length="400" mass="42695">MPSLNANPRQLVNRVAVGNVQDEVTHPSAIKAFIAEFISTLIFVFAGQGSGMAFGKLTDGGPTSPSGLVAAALSHAFGLFVAVAIAANISGGHVNPAVTFGCFIGKTTHLSKVIGLIIGGRLKKSYPRLTKPPVEKLSAKQATTAPRFTCPPEILAAIATATNNPKACERAAATSPDGLVGPPFVSFPKAMPDPSTRFTSWRGFAFSEGIVGINKWLRGCLGMNYYGVLHGLMESNQSSDQSSVSFDAVDVSSGSSGNVLTSLTEEIVAYEQDSDQTQAVNKTAKKKKSQSADEVVDKEKEDEKVDLFYKEDGLYKEMVRLFVRSSFLLDLGYYADIFSAWRFKGHGEGDVVQESVNVQEGGVVAQESVDVQKEEIVAQESVDVPEEGGVAAESVDIWEE</sequence>